<gene>
    <name evidence="1" type="ORF">VJ786_12920</name>
</gene>
<reference evidence="1 2" key="1">
    <citation type="submission" date="2024-01" db="EMBL/GenBank/DDBJ databases">
        <title>Sphingobacterium tenebrionis sp. nov., a novel endophyte isolated from tenebrio molitor intestines.</title>
        <authorList>
            <person name="Zhang C."/>
        </authorList>
    </citation>
    <scope>NUCLEOTIDE SEQUENCE [LARGE SCALE GENOMIC DNA]</scope>
    <source>
        <strain evidence="1 2">PU5-4</strain>
    </source>
</reference>
<name>A0ABU8I7W3_9SPHI</name>
<accession>A0ABU8I7W3</accession>
<dbReference type="EMBL" id="JAYLLN010000034">
    <property type="protein sequence ID" value="MEI5985802.1"/>
    <property type="molecule type" value="Genomic_DNA"/>
</dbReference>
<evidence type="ECO:0000313" key="2">
    <source>
        <dbReference type="Proteomes" id="UP001363035"/>
    </source>
</evidence>
<proteinExistence type="predicted"/>
<keyword evidence="2" id="KW-1185">Reference proteome</keyword>
<dbReference type="Proteomes" id="UP001363035">
    <property type="component" value="Unassembled WGS sequence"/>
</dbReference>
<sequence>MKGLKRGTANRKLIMQIIRIKDAIKENTSGKRTKEEGDTLSFTTKENIKVILKLYS</sequence>
<evidence type="ECO:0000313" key="1">
    <source>
        <dbReference type="EMBL" id="MEI5985802.1"/>
    </source>
</evidence>
<comment type="caution">
    <text evidence="1">The sequence shown here is derived from an EMBL/GenBank/DDBJ whole genome shotgun (WGS) entry which is preliminary data.</text>
</comment>
<dbReference type="RefSeq" id="WP_167554278.1">
    <property type="nucleotide sequence ID" value="NZ_JAYLLN010000034.1"/>
</dbReference>
<organism evidence="1 2">
    <name type="scientific">Sphingobacterium tenebrionis</name>
    <dbReference type="NCBI Taxonomy" id="3111775"/>
    <lineage>
        <taxon>Bacteria</taxon>
        <taxon>Pseudomonadati</taxon>
        <taxon>Bacteroidota</taxon>
        <taxon>Sphingobacteriia</taxon>
        <taxon>Sphingobacteriales</taxon>
        <taxon>Sphingobacteriaceae</taxon>
        <taxon>Sphingobacterium</taxon>
    </lineage>
</organism>
<protein>
    <submittedName>
        <fullName evidence="1">Uncharacterized protein</fullName>
    </submittedName>
</protein>